<evidence type="ECO:0000313" key="3">
    <source>
        <dbReference type="EMBL" id="PZW43561.1"/>
    </source>
</evidence>
<dbReference type="InterPro" id="IPR042100">
    <property type="entry name" value="Bug_dom1"/>
</dbReference>
<comment type="similarity">
    <text evidence="1">Belongs to the UPF0065 (bug) family.</text>
</comment>
<feature type="signal peptide" evidence="2">
    <location>
        <begin position="1"/>
        <end position="29"/>
    </location>
</feature>
<comment type="caution">
    <text evidence="3">The sequence shown here is derived from an EMBL/GenBank/DDBJ whole genome shotgun (WGS) entry which is preliminary data.</text>
</comment>
<name>A0A2W7I9J4_9PROT</name>
<evidence type="ECO:0000313" key="4">
    <source>
        <dbReference type="Proteomes" id="UP000249688"/>
    </source>
</evidence>
<dbReference type="OrthoDB" id="7250553at2"/>
<dbReference type="EMBL" id="QKYU01000015">
    <property type="protein sequence ID" value="PZW43561.1"/>
    <property type="molecule type" value="Genomic_DNA"/>
</dbReference>
<keyword evidence="4" id="KW-1185">Reference proteome</keyword>
<dbReference type="RefSeq" id="WP_111398838.1">
    <property type="nucleotide sequence ID" value="NZ_QKYU01000015.1"/>
</dbReference>
<dbReference type="PANTHER" id="PTHR42928">
    <property type="entry name" value="TRICARBOXYLATE-BINDING PROTEIN"/>
    <property type="match status" value="1"/>
</dbReference>
<reference evidence="3 4" key="1">
    <citation type="submission" date="2018-06" db="EMBL/GenBank/DDBJ databases">
        <title>Genomic Encyclopedia of Archaeal and Bacterial Type Strains, Phase II (KMG-II): from individual species to whole genera.</title>
        <authorList>
            <person name="Goeker M."/>
        </authorList>
    </citation>
    <scope>NUCLEOTIDE SEQUENCE [LARGE SCALE GENOMIC DNA]</scope>
    <source>
        <strain evidence="3 4">DSM 24525</strain>
    </source>
</reference>
<evidence type="ECO:0000256" key="1">
    <source>
        <dbReference type="ARBA" id="ARBA00006987"/>
    </source>
</evidence>
<dbReference type="CDD" id="cd07012">
    <property type="entry name" value="PBP2_Bug_TTT"/>
    <property type="match status" value="1"/>
</dbReference>
<dbReference type="Pfam" id="PF03401">
    <property type="entry name" value="TctC"/>
    <property type="match status" value="1"/>
</dbReference>
<accession>A0A2W7I9J4</accession>
<proteinExistence type="inferred from homology"/>
<organism evidence="3 4">
    <name type="scientific">Humitalea rosea</name>
    <dbReference type="NCBI Taxonomy" id="990373"/>
    <lineage>
        <taxon>Bacteria</taxon>
        <taxon>Pseudomonadati</taxon>
        <taxon>Pseudomonadota</taxon>
        <taxon>Alphaproteobacteria</taxon>
        <taxon>Acetobacterales</taxon>
        <taxon>Roseomonadaceae</taxon>
        <taxon>Humitalea</taxon>
    </lineage>
</organism>
<dbReference type="SUPFAM" id="SSF53850">
    <property type="entry name" value="Periplasmic binding protein-like II"/>
    <property type="match status" value="1"/>
</dbReference>
<keyword evidence="3" id="KW-0675">Receptor</keyword>
<evidence type="ECO:0000256" key="2">
    <source>
        <dbReference type="SAM" id="SignalP"/>
    </source>
</evidence>
<dbReference type="PIRSF" id="PIRSF017082">
    <property type="entry name" value="YflP"/>
    <property type="match status" value="1"/>
</dbReference>
<feature type="chain" id="PRO_5015925404" evidence="2">
    <location>
        <begin position="30"/>
        <end position="327"/>
    </location>
</feature>
<gene>
    <name evidence="3" type="ORF">C8P66_11522</name>
</gene>
<dbReference type="PANTHER" id="PTHR42928:SF5">
    <property type="entry name" value="BLR1237 PROTEIN"/>
    <property type="match status" value="1"/>
</dbReference>
<dbReference type="InterPro" id="IPR005064">
    <property type="entry name" value="BUG"/>
</dbReference>
<keyword evidence="2" id="KW-0732">Signal</keyword>
<dbReference type="Proteomes" id="UP000249688">
    <property type="component" value="Unassembled WGS sequence"/>
</dbReference>
<protein>
    <submittedName>
        <fullName evidence="3">Tripartite-type tricarboxylate transporter receptor subunit TctC</fullName>
    </submittedName>
</protein>
<dbReference type="Gene3D" id="3.40.190.150">
    <property type="entry name" value="Bordetella uptake gene, domain 1"/>
    <property type="match status" value="1"/>
</dbReference>
<dbReference type="AlphaFoldDB" id="A0A2W7I9J4"/>
<sequence length="327" mass="34516">MSLTKAITGRRALAAAALAGLAAPRLARAAAWPADRTIEVIIPFPPGGGVDQMARPILVFVANYLPGARFAVINRPGAAGQLGFEANFNANPDGYTIGAVTNTAMNTVAIERNPRYRADQFSWIANVVDDPGGFWVRPDSALKSLADLKAAALRAPDTISVGTAGIGSDDHLLQLAFEQAAGVRLSHVPYAGTAPVLRDLLGGTLNIGSLNMSEGLPLMKDGRIRCLAQGGPERWAPAAEVPTFRDQGFDALGGSARGIAGPPGMPAEIVARLREAFAKALADPAYIALAAQQNIPLRPLIGDAYRDMMLADQAQLRALWAIRPWRE</sequence>
<dbReference type="Gene3D" id="3.40.190.10">
    <property type="entry name" value="Periplasmic binding protein-like II"/>
    <property type="match status" value="1"/>
</dbReference>